<dbReference type="Gene3D" id="3.40.50.2300">
    <property type="match status" value="2"/>
</dbReference>
<dbReference type="EC" id="2.7.13.3" evidence="2"/>
<evidence type="ECO:0000313" key="13">
    <source>
        <dbReference type="Proteomes" id="UP000220527"/>
    </source>
</evidence>
<evidence type="ECO:0000259" key="9">
    <source>
        <dbReference type="PROSITE" id="PS50110"/>
    </source>
</evidence>
<evidence type="ECO:0000256" key="6">
    <source>
        <dbReference type="ARBA" id="ARBA00023012"/>
    </source>
</evidence>
<dbReference type="InterPro" id="IPR000700">
    <property type="entry name" value="PAS-assoc_C"/>
</dbReference>
<feature type="domain" description="PAS" evidence="10">
    <location>
        <begin position="303"/>
        <end position="373"/>
    </location>
</feature>
<feature type="domain" description="Response regulatory" evidence="9">
    <location>
        <begin position="3"/>
        <end position="118"/>
    </location>
</feature>
<dbReference type="CDD" id="cd00130">
    <property type="entry name" value="PAS"/>
    <property type="match status" value="1"/>
</dbReference>
<dbReference type="InterPro" id="IPR005467">
    <property type="entry name" value="His_kinase_dom"/>
</dbReference>
<dbReference type="SUPFAM" id="SSF52172">
    <property type="entry name" value="CheY-like"/>
    <property type="match status" value="2"/>
</dbReference>
<protein>
    <recommendedName>
        <fullName evidence="2">histidine kinase</fullName>
        <ecNumber evidence="2">2.7.13.3</ecNumber>
    </recommendedName>
</protein>
<evidence type="ECO:0000256" key="2">
    <source>
        <dbReference type="ARBA" id="ARBA00012438"/>
    </source>
</evidence>
<dbReference type="PROSITE" id="PS50110">
    <property type="entry name" value="RESPONSE_REGULATORY"/>
    <property type="match status" value="2"/>
</dbReference>
<sequence>MEQILIIDDSEQITSLLADYVLPELGYSPLVAHTGRQGLQRLRSGLPDLILLDLQLPDISGLDLLRLIAQEGYDVPVILMTAHGSEGIAVEAFRLGARNYLIKPFSDTEARAVIDQALRERRLRRDKERLTNSLQQRVQELTVLYRIGKSVTGLMGQEKLLERIVEAGVYITQAEEGFLLLHDAQQHELYLRAAKNLGEQRAQSLRLPVEDSLAGQVVRTGKPVRLDQVRSGVALKVKTGFLVRALLQVPLLLGDQVIGVLAVDNRQSDRPFTENDQYLLAALADYAAIAIENARLYDQIKLSEQRYRDLFANAYDLIFALDAELRITSINKVGPQLTGYSHDQLLGQPLHRFATEPSWQVVEPSLRELLLGHSMPPFELELKRQDDELVYLEVSAQVMNNGSGFKGVHCIARNLTERRKLEQKLIHSEKLSAIGQLVAGVAHELNNPLTSVSGYAQLMLRDKGLGVETRQDIEQIHTQAERAAKIVQNLLIFAREHEPERQMVSLNEVLRSALALQNYQLKVDNISVILELDPELPYTSADPHQLQQVFLNLITNARHAMVEHGRPGKLVIRSSLFNDTQLGPTIKLEVQDSGKGIPEKDLEKIFNPFYTTKPVGQGTGLGLSICFGIIEEHEGQIWAESQLGAGTQVFVTLPVRTVEPSESASSATPLPMDTMGVALNILVVDDEEPVVRLMARLLRDLGHQATVVTSGEAALQSLGREIFDMILCDVKMPGLNGFELVAAIRERSPKLAERVIFITGDTLSPVTRTALEQSGNLYLSKPFSIEQLQEALQSLVQRRSLGAPK</sequence>
<dbReference type="Pfam" id="PF13185">
    <property type="entry name" value="GAF_2"/>
    <property type="match status" value="1"/>
</dbReference>
<keyword evidence="4" id="KW-0808">Transferase</keyword>
<dbReference type="InterPro" id="IPR000014">
    <property type="entry name" value="PAS"/>
</dbReference>
<dbReference type="SUPFAM" id="SSF55781">
    <property type="entry name" value="GAF domain-like"/>
    <property type="match status" value="1"/>
</dbReference>
<dbReference type="Gene3D" id="3.30.450.40">
    <property type="match status" value="1"/>
</dbReference>
<dbReference type="Proteomes" id="UP000220527">
    <property type="component" value="Unassembled WGS sequence"/>
</dbReference>
<dbReference type="InterPro" id="IPR001789">
    <property type="entry name" value="Sig_transdc_resp-reg_receiver"/>
</dbReference>
<dbReference type="SMART" id="SM00065">
    <property type="entry name" value="GAF"/>
    <property type="match status" value="1"/>
</dbReference>
<feature type="modified residue" description="4-aspartylphosphate" evidence="7">
    <location>
        <position position="53"/>
    </location>
</feature>
<dbReference type="CDD" id="cd00082">
    <property type="entry name" value="HisKA"/>
    <property type="match status" value="1"/>
</dbReference>
<keyword evidence="13" id="KW-1185">Reference proteome</keyword>
<evidence type="ECO:0000256" key="1">
    <source>
        <dbReference type="ARBA" id="ARBA00000085"/>
    </source>
</evidence>
<proteinExistence type="predicted"/>
<dbReference type="CDD" id="cd17546">
    <property type="entry name" value="REC_hyHK_CKI1_RcsC-like"/>
    <property type="match status" value="1"/>
</dbReference>
<dbReference type="SUPFAM" id="SSF47384">
    <property type="entry name" value="Homodimeric domain of signal transducing histidine kinase"/>
    <property type="match status" value="1"/>
</dbReference>
<dbReference type="InterPro" id="IPR013656">
    <property type="entry name" value="PAS_4"/>
</dbReference>
<dbReference type="NCBIfam" id="TIGR00229">
    <property type="entry name" value="sensory_box"/>
    <property type="match status" value="1"/>
</dbReference>
<evidence type="ECO:0000259" key="8">
    <source>
        <dbReference type="PROSITE" id="PS50109"/>
    </source>
</evidence>
<dbReference type="InterPro" id="IPR003018">
    <property type="entry name" value="GAF"/>
</dbReference>
<dbReference type="SUPFAM" id="SSF55874">
    <property type="entry name" value="ATPase domain of HSP90 chaperone/DNA topoisomerase II/histidine kinase"/>
    <property type="match status" value="1"/>
</dbReference>
<reference evidence="13" key="1">
    <citation type="submission" date="2017-08" db="EMBL/GenBank/DDBJ databases">
        <authorList>
            <person name="Grouzdev D.S."/>
            <person name="Gaisin V.A."/>
            <person name="Rysina M.S."/>
            <person name="Gorlenko V.M."/>
        </authorList>
    </citation>
    <scope>NUCLEOTIDE SEQUENCE [LARGE SCALE GENOMIC DNA]</scope>
    <source>
        <strain evidence="13">Kir15-3F</strain>
    </source>
</reference>
<dbReference type="InterPro" id="IPR003661">
    <property type="entry name" value="HisK_dim/P_dom"/>
</dbReference>
<evidence type="ECO:0000259" key="11">
    <source>
        <dbReference type="PROSITE" id="PS50113"/>
    </source>
</evidence>
<dbReference type="SMART" id="SM00387">
    <property type="entry name" value="HATPase_c"/>
    <property type="match status" value="1"/>
</dbReference>
<keyword evidence="6" id="KW-0902">Two-component regulatory system</keyword>
<dbReference type="Gene3D" id="3.30.565.10">
    <property type="entry name" value="Histidine kinase-like ATPase, C-terminal domain"/>
    <property type="match status" value="1"/>
</dbReference>
<organism evidence="12 13">
    <name type="scientific">Candidatus Viridilinea mediisalina</name>
    <dbReference type="NCBI Taxonomy" id="2024553"/>
    <lineage>
        <taxon>Bacteria</taxon>
        <taxon>Bacillati</taxon>
        <taxon>Chloroflexota</taxon>
        <taxon>Chloroflexia</taxon>
        <taxon>Chloroflexales</taxon>
        <taxon>Chloroflexineae</taxon>
        <taxon>Oscillochloridaceae</taxon>
        <taxon>Candidatus Viridilinea</taxon>
    </lineage>
</organism>
<evidence type="ECO:0000256" key="7">
    <source>
        <dbReference type="PROSITE-ProRule" id="PRU00169"/>
    </source>
</evidence>
<dbReference type="SMART" id="SM00448">
    <property type="entry name" value="REC"/>
    <property type="match status" value="2"/>
</dbReference>
<dbReference type="InterPro" id="IPR036890">
    <property type="entry name" value="HATPase_C_sf"/>
</dbReference>
<dbReference type="SMART" id="SM00091">
    <property type="entry name" value="PAS"/>
    <property type="match status" value="1"/>
</dbReference>
<feature type="domain" description="PAC" evidence="11">
    <location>
        <begin position="376"/>
        <end position="427"/>
    </location>
</feature>
<dbReference type="InterPro" id="IPR001610">
    <property type="entry name" value="PAC"/>
</dbReference>
<feature type="modified residue" description="4-aspartylphosphate" evidence="7">
    <location>
        <position position="729"/>
    </location>
</feature>
<feature type="domain" description="Response regulatory" evidence="9">
    <location>
        <begin position="680"/>
        <end position="796"/>
    </location>
</feature>
<dbReference type="SUPFAM" id="SSF55785">
    <property type="entry name" value="PYP-like sensor domain (PAS domain)"/>
    <property type="match status" value="1"/>
</dbReference>
<dbReference type="Gene3D" id="3.30.450.20">
    <property type="entry name" value="PAS domain"/>
    <property type="match status" value="1"/>
</dbReference>
<comment type="caution">
    <text evidence="12">The sequence shown here is derived from an EMBL/GenBank/DDBJ whole genome shotgun (WGS) entry which is preliminary data.</text>
</comment>
<accession>A0A2A6RL48</accession>
<keyword evidence="5 12" id="KW-0418">Kinase</keyword>
<dbReference type="InterPro" id="IPR011006">
    <property type="entry name" value="CheY-like_superfamily"/>
</dbReference>
<feature type="domain" description="Histidine kinase" evidence="8">
    <location>
        <begin position="440"/>
        <end position="657"/>
    </location>
</feature>
<gene>
    <name evidence="12" type="ORF">CJ255_07450</name>
</gene>
<dbReference type="RefSeq" id="WP_097643461.1">
    <property type="nucleotide sequence ID" value="NZ_NQWI01000024.1"/>
</dbReference>
<dbReference type="EMBL" id="NQWI01000024">
    <property type="protein sequence ID" value="PDW03653.1"/>
    <property type="molecule type" value="Genomic_DNA"/>
</dbReference>
<dbReference type="InterPro" id="IPR003594">
    <property type="entry name" value="HATPase_dom"/>
</dbReference>
<dbReference type="PANTHER" id="PTHR43547">
    <property type="entry name" value="TWO-COMPONENT HISTIDINE KINASE"/>
    <property type="match status" value="1"/>
</dbReference>
<dbReference type="InterPro" id="IPR035965">
    <property type="entry name" value="PAS-like_dom_sf"/>
</dbReference>
<dbReference type="InterPro" id="IPR036097">
    <property type="entry name" value="HisK_dim/P_sf"/>
</dbReference>
<dbReference type="Pfam" id="PF00072">
    <property type="entry name" value="Response_reg"/>
    <property type="match status" value="2"/>
</dbReference>
<keyword evidence="3 7" id="KW-0597">Phosphoprotein</keyword>
<comment type="catalytic activity">
    <reaction evidence="1">
        <text>ATP + protein L-histidine = ADP + protein N-phospho-L-histidine.</text>
        <dbReference type="EC" id="2.7.13.3"/>
    </reaction>
</comment>
<dbReference type="OrthoDB" id="9767900at2"/>
<dbReference type="Pfam" id="PF00512">
    <property type="entry name" value="HisKA"/>
    <property type="match status" value="1"/>
</dbReference>
<evidence type="ECO:0000259" key="10">
    <source>
        <dbReference type="PROSITE" id="PS50112"/>
    </source>
</evidence>
<evidence type="ECO:0000256" key="3">
    <source>
        <dbReference type="ARBA" id="ARBA00022553"/>
    </source>
</evidence>
<name>A0A2A6RL48_9CHLR</name>
<dbReference type="PROSITE" id="PS50112">
    <property type="entry name" value="PAS"/>
    <property type="match status" value="1"/>
</dbReference>
<evidence type="ECO:0000256" key="4">
    <source>
        <dbReference type="ARBA" id="ARBA00022679"/>
    </source>
</evidence>
<dbReference type="PROSITE" id="PS50109">
    <property type="entry name" value="HIS_KIN"/>
    <property type="match status" value="1"/>
</dbReference>
<evidence type="ECO:0000313" key="12">
    <source>
        <dbReference type="EMBL" id="PDW03653.1"/>
    </source>
</evidence>
<dbReference type="GO" id="GO:0000155">
    <property type="term" value="F:phosphorelay sensor kinase activity"/>
    <property type="evidence" value="ECO:0007669"/>
    <property type="project" value="InterPro"/>
</dbReference>
<evidence type="ECO:0000256" key="5">
    <source>
        <dbReference type="ARBA" id="ARBA00022777"/>
    </source>
</evidence>
<dbReference type="Pfam" id="PF02518">
    <property type="entry name" value="HATPase_c"/>
    <property type="match status" value="1"/>
</dbReference>
<dbReference type="PRINTS" id="PR00344">
    <property type="entry name" value="BCTRLSENSOR"/>
</dbReference>
<dbReference type="AlphaFoldDB" id="A0A2A6RL48"/>
<dbReference type="InterPro" id="IPR004358">
    <property type="entry name" value="Sig_transdc_His_kin-like_C"/>
</dbReference>
<dbReference type="SMART" id="SM00086">
    <property type="entry name" value="PAC"/>
    <property type="match status" value="1"/>
</dbReference>
<dbReference type="PANTHER" id="PTHR43547:SF2">
    <property type="entry name" value="HYBRID SIGNAL TRANSDUCTION HISTIDINE KINASE C"/>
    <property type="match status" value="1"/>
</dbReference>
<dbReference type="Gene3D" id="1.10.287.130">
    <property type="match status" value="1"/>
</dbReference>
<dbReference type="InterPro" id="IPR029016">
    <property type="entry name" value="GAF-like_dom_sf"/>
</dbReference>
<dbReference type="SMART" id="SM00388">
    <property type="entry name" value="HisKA"/>
    <property type="match status" value="1"/>
</dbReference>
<dbReference type="PROSITE" id="PS50113">
    <property type="entry name" value="PAC"/>
    <property type="match status" value="1"/>
</dbReference>
<dbReference type="Pfam" id="PF08448">
    <property type="entry name" value="PAS_4"/>
    <property type="match status" value="1"/>
</dbReference>